<evidence type="ECO:0000256" key="1">
    <source>
        <dbReference type="ARBA" id="ARBA00022490"/>
    </source>
</evidence>
<dbReference type="Proteomes" id="UP000255335">
    <property type="component" value="Unassembled WGS sequence"/>
</dbReference>
<evidence type="ECO:0000256" key="11">
    <source>
        <dbReference type="ARBA" id="ARBA00067609"/>
    </source>
</evidence>
<feature type="binding site" evidence="12">
    <location>
        <position position="186"/>
    </location>
    <ligand>
        <name>Zn(2+)</name>
        <dbReference type="ChEBI" id="CHEBI:29105"/>
        <label>2</label>
    </ligand>
</feature>
<feature type="binding site" evidence="12">
    <location>
        <position position="203"/>
    </location>
    <ligand>
        <name>Zn(2+)</name>
        <dbReference type="ChEBI" id="CHEBI:29105"/>
        <label>1</label>
    </ligand>
</feature>
<comment type="subcellular location">
    <subcellularLocation>
        <location evidence="12">Cytoplasm</location>
    </subcellularLocation>
</comment>
<dbReference type="PRINTS" id="PR00625">
    <property type="entry name" value="JDOMAIN"/>
</dbReference>
<reference evidence="16 17" key="1">
    <citation type="submission" date="2018-06" db="EMBL/GenBank/DDBJ databases">
        <authorList>
            <consortium name="Pathogen Informatics"/>
            <person name="Doyle S."/>
        </authorList>
    </citation>
    <scope>NUCLEOTIDE SEQUENCE [LARGE SCALE GENOMIC DNA]</scope>
    <source>
        <strain evidence="16 17">NCTC12221</strain>
    </source>
</reference>
<keyword evidence="1 12" id="KW-0963">Cytoplasm</keyword>
<dbReference type="PANTHER" id="PTHR43096:SF48">
    <property type="entry name" value="CHAPERONE PROTEIN DNAJ"/>
    <property type="match status" value="1"/>
</dbReference>
<dbReference type="Gene3D" id="1.10.287.110">
    <property type="entry name" value="DnaJ domain"/>
    <property type="match status" value="1"/>
</dbReference>
<dbReference type="GO" id="GO:0051082">
    <property type="term" value="F:unfolded protein binding"/>
    <property type="evidence" value="ECO:0007669"/>
    <property type="project" value="UniProtKB-UniRule"/>
</dbReference>
<comment type="function">
    <text evidence="9 12">Participates actively in the response to hyperosmotic and heat shock by preventing the aggregation of stress-denatured proteins and by disaggregating proteins, also in an autonomous, DnaK-independent fashion. Unfolded proteins bind initially to DnaJ; upon interaction with the DnaJ-bound protein, DnaK hydrolyzes its bound ATP, resulting in the formation of a stable complex. GrpE releases ADP from DnaK; ATP binding to DnaK triggers the release of the substrate protein, thus completing the reaction cycle. Several rounds of ATP-dependent interactions between DnaJ, DnaK and GrpE are required for fully efficient folding. Also involved, together with DnaK and GrpE, in the DNA replication of plasmids through activation of initiation proteins.</text>
</comment>
<feature type="binding site" evidence="12">
    <location>
        <position position="189"/>
    </location>
    <ligand>
        <name>Zn(2+)</name>
        <dbReference type="ChEBI" id="CHEBI:29105"/>
        <label>2</label>
    </ligand>
</feature>
<comment type="domain">
    <text evidence="12">The J domain is necessary and sufficient to stimulate DnaK ATPase activity. Zinc center 1 plays an important role in the autonomous, DnaK-independent chaperone activity of DnaJ. Zinc center 2 is essential for interaction with DnaK and for DnaJ activity.</text>
</comment>
<comment type="similarity">
    <text evidence="10 12">Belongs to the DnaJ family.</text>
</comment>
<feature type="domain" description="J" evidence="14">
    <location>
        <begin position="5"/>
        <end position="70"/>
    </location>
</feature>
<evidence type="ECO:0000259" key="14">
    <source>
        <dbReference type="PROSITE" id="PS50076"/>
    </source>
</evidence>
<feature type="zinc finger region" description="CR-type" evidence="13">
    <location>
        <begin position="135"/>
        <end position="212"/>
    </location>
</feature>
<dbReference type="GO" id="GO:0031072">
    <property type="term" value="F:heat shock protein binding"/>
    <property type="evidence" value="ECO:0007669"/>
    <property type="project" value="InterPro"/>
</dbReference>
<dbReference type="InterPro" id="IPR018253">
    <property type="entry name" value="DnaJ_domain_CS"/>
</dbReference>
<dbReference type="PROSITE" id="PS51188">
    <property type="entry name" value="ZF_CR"/>
    <property type="match status" value="1"/>
</dbReference>
<dbReference type="InterPro" id="IPR012724">
    <property type="entry name" value="DnaJ"/>
</dbReference>
<dbReference type="Pfam" id="PF00226">
    <property type="entry name" value="DnaJ"/>
    <property type="match status" value="1"/>
</dbReference>
<proteinExistence type="inferred from homology"/>
<dbReference type="InterPro" id="IPR001305">
    <property type="entry name" value="HSP_DnaJ_Cys-rich_dom"/>
</dbReference>
<dbReference type="GO" id="GO:0005524">
    <property type="term" value="F:ATP binding"/>
    <property type="evidence" value="ECO:0007669"/>
    <property type="project" value="InterPro"/>
</dbReference>
<keyword evidence="8 12" id="KW-0143">Chaperone</keyword>
<dbReference type="GO" id="GO:0042026">
    <property type="term" value="P:protein refolding"/>
    <property type="evidence" value="ECO:0007669"/>
    <property type="project" value="TreeGrafter"/>
</dbReference>
<dbReference type="NCBIfam" id="TIGR02349">
    <property type="entry name" value="DnaJ_bact"/>
    <property type="match status" value="1"/>
</dbReference>
<keyword evidence="7 12" id="KW-0346">Stress response</keyword>
<dbReference type="GO" id="GO:0006260">
    <property type="term" value="P:DNA replication"/>
    <property type="evidence" value="ECO:0007669"/>
    <property type="project" value="UniProtKB-KW"/>
</dbReference>
<dbReference type="NCBIfam" id="NF008035">
    <property type="entry name" value="PRK10767.1"/>
    <property type="match status" value="1"/>
</dbReference>
<organism evidence="16 17">
    <name type="scientific">Helicobacter cinaedi</name>
    <dbReference type="NCBI Taxonomy" id="213"/>
    <lineage>
        <taxon>Bacteria</taxon>
        <taxon>Pseudomonadati</taxon>
        <taxon>Campylobacterota</taxon>
        <taxon>Epsilonproteobacteria</taxon>
        <taxon>Campylobacterales</taxon>
        <taxon>Helicobacteraceae</taxon>
        <taxon>Helicobacter</taxon>
    </lineage>
</organism>
<dbReference type="PROSITE" id="PS00636">
    <property type="entry name" value="DNAJ_1"/>
    <property type="match status" value="1"/>
</dbReference>
<dbReference type="CDD" id="cd06257">
    <property type="entry name" value="DnaJ"/>
    <property type="match status" value="1"/>
</dbReference>
<evidence type="ECO:0000256" key="6">
    <source>
        <dbReference type="ARBA" id="ARBA00022833"/>
    </source>
</evidence>
<dbReference type="PROSITE" id="PS50076">
    <property type="entry name" value="DNAJ_2"/>
    <property type="match status" value="1"/>
</dbReference>
<keyword evidence="4 12" id="KW-0677">Repeat</keyword>
<feature type="binding site" evidence="12">
    <location>
        <position position="164"/>
    </location>
    <ligand>
        <name>Zn(2+)</name>
        <dbReference type="ChEBI" id="CHEBI:29105"/>
        <label>2</label>
    </ligand>
</feature>
<dbReference type="SUPFAM" id="SSF57938">
    <property type="entry name" value="DnaJ/Hsp40 cysteine-rich domain"/>
    <property type="match status" value="1"/>
</dbReference>
<feature type="binding site" evidence="12">
    <location>
        <position position="151"/>
    </location>
    <ligand>
        <name>Zn(2+)</name>
        <dbReference type="ChEBI" id="CHEBI:29105"/>
        <label>1</label>
    </ligand>
</feature>
<dbReference type="EMBL" id="UGHZ01000001">
    <property type="protein sequence ID" value="STP09100.1"/>
    <property type="molecule type" value="Genomic_DNA"/>
</dbReference>
<dbReference type="GO" id="GO:0009408">
    <property type="term" value="P:response to heat"/>
    <property type="evidence" value="ECO:0007669"/>
    <property type="project" value="InterPro"/>
</dbReference>
<sequence length="388" mass="43552">METFDYYEILEITRTSDKETIKKAYRKMALKYHPDRNPDDKNAEEQFKRINEAYEVLSDDSKRQIYDKYGKEGLQNSGFSGFSGRDFSDIFGDLGSIFESAFGGSFGFSSQKSKGAYNLDEIIGLELSFKEAVFGCKKEIHNSFKVACGDCKGTGAKDGKLETCKDCGGKGQVYMRQGFMTFAQTCPTCKGAGQKSAEKCPKCKGSAFEMSSESFEVSIPEGIDDGNRIRIGGRGNADKNGKRGDLYIAVSVAEDEVFVRDGENIYMEVPVFFTSIVLGTTLKIPSLRGELELKIPPNTRDKEQFVFDNEGVKDVNSAYRGKFVAQIKITYPPKLNSEQKALVEKLQESFGVESEPYKNLFEECFAKIKQWIHKHDKHDTKAEKKSKK</sequence>
<feature type="binding site" evidence="12">
    <location>
        <position position="148"/>
    </location>
    <ligand>
        <name>Zn(2+)</name>
        <dbReference type="ChEBI" id="CHEBI:29105"/>
        <label>1</label>
    </ligand>
</feature>
<dbReference type="InterPro" id="IPR002939">
    <property type="entry name" value="DnaJ_C"/>
</dbReference>
<evidence type="ECO:0000256" key="10">
    <source>
        <dbReference type="ARBA" id="ARBA00061004"/>
    </source>
</evidence>
<evidence type="ECO:0000256" key="3">
    <source>
        <dbReference type="ARBA" id="ARBA00022723"/>
    </source>
</evidence>
<dbReference type="InterPro" id="IPR001623">
    <property type="entry name" value="DnaJ_domain"/>
</dbReference>
<dbReference type="Gene3D" id="2.10.230.10">
    <property type="entry name" value="Heat shock protein DnaJ, cysteine-rich domain"/>
    <property type="match status" value="1"/>
</dbReference>
<evidence type="ECO:0000256" key="12">
    <source>
        <dbReference type="HAMAP-Rule" id="MF_01152"/>
    </source>
</evidence>
<dbReference type="SUPFAM" id="SSF49493">
    <property type="entry name" value="HSP40/DnaJ peptide-binding domain"/>
    <property type="match status" value="2"/>
</dbReference>
<dbReference type="SMART" id="SM00271">
    <property type="entry name" value="DnaJ"/>
    <property type="match status" value="1"/>
</dbReference>
<evidence type="ECO:0000256" key="4">
    <source>
        <dbReference type="ARBA" id="ARBA00022737"/>
    </source>
</evidence>
<dbReference type="PANTHER" id="PTHR43096">
    <property type="entry name" value="DNAJ HOMOLOG 1, MITOCHONDRIAL-RELATED"/>
    <property type="match status" value="1"/>
</dbReference>
<comment type="caution">
    <text evidence="12">Lacks conserved residue(s) required for the propagation of feature annotation.</text>
</comment>
<evidence type="ECO:0000256" key="13">
    <source>
        <dbReference type="PROSITE-ProRule" id="PRU00546"/>
    </source>
</evidence>
<evidence type="ECO:0000256" key="9">
    <source>
        <dbReference type="ARBA" id="ARBA00053423"/>
    </source>
</evidence>
<protein>
    <recommendedName>
        <fullName evidence="11 12">Chaperone protein DnaJ</fullName>
    </recommendedName>
</protein>
<comment type="cofactor">
    <cofactor evidence="12">
        <name>Zn(2+)</name>
        <dbReference type="ChEBI" id="CHEBI:29105"/>
    </cofactor>
    <text evidence="12">Binds 2 Zn(2+) ions per monomer.</text>
</comment>
<evidence type="ECO:0000256" key="2">
    <source>
        <dbReference type="ARBA" id="ARBA00022705"/>
    </source>
</evidence>
<name>A0A377JMT7_9HELI</name>
<evidence type="ECO:0000256" key="8">
    <source>
        <dbReference type="ARBA" id="ARBA00023186"/>
    </source>
</evidence>
<dbReference type="Pfam" id="PF00684">
    <property type="entry name" value="DnaJ_CXXCXGXG"/>
    <property type="match status" value="1"/>
</dbReference>
<keyword evidence="6 12" id="KW-0862">Zinc</keyword>
<keyword evidence="3 12" id="KW-0479">Metal-binding</keyword>
<dbReference type="HAMAP" id="MF_01152">
    <property type="entry name" value="DnaJ"/>
    <property type="match status" value="1"/>
</dbReference>
<dbReference type="GO" id="GO:0005737">
    <property type="term" value="C:cytoplasm"/>
    <property type="evidence" value="ECO:0007669"/>
    <property type="project" value="UniProtKB-SubCell"/>
</dbReference>
<keyword evidence="5 12" id="KW-0863">Zinc-finger</keyword>
<dbReference type="AlphaFoldDB" id="A0A377JMT7"/>
<feature type="binding site" evidence="12">
    <location>
        <position position="167"/>
    </location>
    <ligand>
        <name>Zn(2+)</name>
        <dbReference type="ChEBI" id="CHEBI:29105"/>
        <label>2</label>
    </ligand>
</feature>
<evidence type="ECO:0000259" key="15">
    <source>
        <dbReference type="PROSITE" id="PS51188"/>
    </source>
</evidence>
<dbReference type="FunFam" id="2.10.230.10:FF:000002">
    <property type="entry name" value="Molecular chaperone DnaJ"/>
    <property type="match status" value="1"/>
</dbReference>
<dbReference type="InterPro" id="IPR036869">
    <property type="entry name" value="J_dom_sf"/>
</dbReference>
<evidence type="ECO:0000313" key="17">
    <source>
        <dbReference type="Proteomes" id="UP000255335"/>
    </source>
</evidence>
<dbReference type="FunFam" id="1.10.287.110:FF:000034">
    <property type="entry name" value="Chaperone protein DnaJ"/>
    <property type="match status" value="1"/>
</dbReference>
<evidence type="ECO:0000313" key="16">
    <source>
        <dbReference type="EMBL" id="STP09100.1"/>
    </source>
</evidence>
<accession>A0A377JMT7</accession>
<dbReference type="Pfam" id="PF01556">
    <property type="entry name" value="DnaJ_C"/>
    <property type="match status" value="1"/>
</dbReference>
<gene>
    <name evidence="16" type="primary">dnaJ_2</name>
    <name evidence="12" type="synonym">dnaJ</name>
    <name evidence="16" type="ORF">NCTC12221_00530</name>
</gene>
<dbReference type="GO" id="GO:0008270">
    <property type="term" value="F:zinc ion binding"/>
    <property type="evidence" value="ECO:0007669"/>
    <property type="project" value="UniProtKB-UniRule"/>
</dbReference>
<evidence type="ECO:0000256" key="7">
    <source>
        <dbReference type="ARBA" id="ARBA00023016"/>
    </source>
</evidence>
<comment type="subunit">
    <text evidence="12">Homodimer.</text>
</comment>
<dbReference type="RefSeq" id="WP_115025865.1">
    <property type="nucleotide sequence ID" value="NZ_UGHZ01000001.1"/>
</dbReference>
<feature type="domain" description="CR-type" evidence="15">
    <location>
        <begin position="135"/>
        <end position="212"/>
    </location>
</feature>
<dbReference type="InterPro" id="IPR036410">
    <property type="entry name" value="HSP_DnaJ_Cys-rich_dom_sf"/>
</dbReference>
<dbReference type="CDD" id="cd10747">
    <property type="entry name" value="DnaJ_C"/>
    <property type="match status" value="1"/>
</dbReference>
<evidence type="ECO:0000256" key="5">
    <source>
        <dbReference type="ARBA" id="ARBA00022771"/>
    </source>
</evidence>
<keyword evidence="2 12" id="KW-0235">DNA replication</keyword>
<dbReference type="InterPro" id="IPR008971">
    <property type="entry name" value="HSP40/DnaJ_pept-bd"/>
</dbReference>
<dbReference type="SUPFAM" id="SSF46565">
    <property type="entry name" value="Chaperone J-domain"/>
    <property type="match status" value="1"/>
</dbReference>
<feature type="binding site" evidence="12">
    <location>
        <position position="200"/>
    </location>
    <ligand>
        <name>Zn(2+)</name>
        <dbReference type="ChEBI" id="CHEBI:29105"/>
        <label>1</label>
    </ligand>
</feature>
<dbReference type="Gene3D" id="2.60.260.20">
    <property type="entry name" value="Urease metallochaperone UreE, N-terminal domain"/>
    <property type="match status" value="2"/>
</dbReference>